<feature type="compositionally biased region" description="Basic and acidic residues" evidence="6">
    <location>
        <begin position="819"/>
        <end position="850"/>
    </location>
</feature>
<evidence type="ECO:0000256" key="4">
    <source>
        <dbReference type="ARBA" id="ARBA00022989"/>
    </source>
</evidence>
<keyword evidence="3" id="KW-0677">Repeat</keyword>
<feature type="region of interest" description="Disordered" evidence="6">
    <location>
        <begin position="779"/>
        <end position="850"/>
    </location>
</feature>
<proteinExistence type="predicted"/>
<evidence type="ECO:0000256" key="6">
    <source>
        <dbReference type="SAM" id="MobiDB-lite"/>
    </source>
</evidence>
<feature type="domain" description="C2" evidence="7">
    <location>
        <begin position="166"/>
        <end position="282"/>
    </location>
</feature>
<dbReference type="Proteomes" id="UP001189429">
    <property type="component" value="Unassembled WGS sequence"/>
</dbReference>
<reference evidence="8" key="1">
    <citation type="submission" date="2023-10" db="EMBL/GenBank/DDBJ databases">
        <authorList>
            <person name="Chen Y."/>
            <person name="Shah S."/>
            <person name="Dougan E. K."/>
            <person name="Thang M."/>
            <person name="Chan C."/>
        </authorList>
    </citation>
    <scope>NUCLEOTIDE SEQUENCE [LARGE SCALE GENOMIC DNA]</scope>
</reference>
<dbReference type="InterPro" id="IPR037721">
    <property type="entry name" value="Ferlin"/>
</dbReference>
<evidence type="ECO:0000256" key="3">
    <source>
        <dbReference type="ARBA" id="ARBA00022737"/>
    </source>
</evidence>
<evidence type="ECO:0000259" key="7">
    <source>
        <dbReference type="PROSITE" id="PS50004"/>
    </source>
</evidence>
<dbReference type="EMBL" id="CAUYUJ010001454">
    <property type="protein sequence ID" value="CAK0796046.1"/>
    <property type="molecule type" value="Genomic_DNA"/>
</dbReference>
<keyword evidence="9" id="KW-1185">Reference proteome</keyword>
<feature type="domain" description="C2" evidence="7">
    <location>
        <begin position="1"/>
        <end position="117"/>
    </location>
</feature>
<keyword evidence="2" id="KW-0812">Transmembrane</keyword>
<dbReference type="InterPro" id="IPR035892">
    <property type="entry name" value="C2_domain_sf"/>
</dbReference>
<feature type="non-terminal residue" evidence="8">
    <location>
        <position position="1616"/>
    </location>
</feature>
<evidence type="ECO:0000313" key="9">
    <source>
        <dbReference type="Proteomes" id="UP001189429"/>
    </source>
</evidence>
<dbReference type="SMART" id="SM00239">
    <property type="entry name" value="C2"/>
    <property type="match status" value="4"/>
</dbReference>
<comment type="subcellular location">
    <subcellularLocation>
        <location evidence="1">Membrane</location>
        <topology evidence="1">Single-pass membrane protein</topology>
    </subcellularLocation>
</comment>
<dbReference type="SUPFAM" id="SSF49562">
    <property type="entry name" value="C2 domain (Calcium/lipid-binding domain, CaLB)"/>
    <property type="match status" value="4"/>
</dbReference>
<organism evidence="8 9">
    <name type="scientific">Prorocentrum cordatum</name>
    <dbReference type="NCBI Taxonomy" id="2364126"/>
    <lineage>
        <taxon>Eukaryota</taxon>
        <taxon>Sar</taxon>
        <taxon>Alveolata</taxon>
        <taxon>Dinophyceae</taxon>
        <taxon>Prorocentrales</taxon>
        <taxon>Prorocentraceae</taxon>
        <taxon>Prorocentrum</taxon>
    </lineage>
</organism>
<feature type="domain" description="C2" evidence="7">
    <location>
        <begin position="485"/>
        <end position="614"/>
    </location>
</feature>
<dbReference type="Pfam" id="PF00168">
    <property type="entry name" value="C2"/>
    <property type="match status" value="4"/>
</dbReference>
<feature type="compositionally biased region" description="Basic and acidic residues" evidence="6">
    <location>
        <begin position="780"/>
        <end position="796"/>
    </location>
</feature>
<protein>
    <recommendedName>
        <fullName evidence="7">C2 domain-containing protein</fullName>
    </recommendedName>
</protein>
<evidence type="ECO:0000256" key="2">
    <source>
        <dbReference type="ARBA" id="ARBA00022692"/>
    </source>
</evidence>
<dbReference type="PANTHER" id="PTHR12546">
    <property type="entry name" value="FER-1-LIKE"/>
    <property type="match status" value="1"/>
</dbReference>
<accession>A0ABN9PZ55</accession>
<keyword evidence="4" id="KW-1133">Transmembrane helix</keyword>
<dbReference type="PROSITE" id="PS50004">
    <property type="entry name" value="C2"/>
    <property type="match status" value="4"/>
</dbReference>
<evidence type="ECO:0000313" key="8">
    <source>
        <dbReference type="EMBL" id="CAK0796046.1"/>
    </source>
</evidence>
<dbReference type="Gene3D" id="2.60.40.150">
    <property type="entry name" value="C2 domain"/>
    <property type="match status" value="3"/>
</dbReference>
<evidence type="ECO:0000256" key="5">
    <source>
        <dbReference type="ARBA" id="ARBA00023136"/>
    </source>
</evidence>
<dbReference type="PANTHER" id="PTHR12546:SF33">
    <property type="entry name" value="SPERM VESICLE FUSION PROTEIN FER-1"/>
    <property type="match status" value="1"/>
</dbReference>
<name>A0ABN9PZ55_9DINO</name>
<feature type="region of interest" description="Disordered" evidence="6">
    <location>
        <begin position="921"/>
        <end position="951"/>
    </location>
</feature>
<comment type="caution">
    <text evidence="8">The sequence shown here is derived from an EMBL/GenBank/DDBJ whole genome shotgun (WGS) entry which is preliminary data.</text>
</comment>
<sequence length="1616" mass="180800">MSHGDTARRKIVVGFTVHEAKELSKDGVAIDPLVIVRAAGREFKTQMKTGKIQHAKFEEGHIWNDLYLTEDEFNMSFIDFELQAANAFTRNDVVGSARVQLAMVRKRGNHTVVGKWLQLTSCHESTARLRATIFCYGEGDAPPAATEVTNCEEEAAAHVADLKNAVLDTVGRKDQGQQQTGQSYHLFVQVHRAEDLGGGDRMYNPYVTVEFNGHKLASQHVKDANKLNFEEQFRLPVQTPLLADAIVIRVWSKNKWGADDIIVQGRLSFSLIRMHAMPPQWFTFYGFSSKEVPDVEQICAIGEVVEENTYQGRLLISSHVAKVKHGSLLKAATINGGAFEEPASAQITLLADVYEISGIDGSQAYVTMSLGKTCKKTKTVTREEDEPNFNMAEGDAGRMPLLVGVMPVDPKNQMDVIVSLHVKTSSNVLGISEDGFRRVGFVRLKLSEIRDWEGDSHIPKWMAMRPMVHLPSSVKPGAILLTLSKTSKVAVKDRVKPTFKKMSFQLRCYLCAARGLNNQTEEMPKAFCEVSCAGQSARTQTADDPPTAAPRWAECLTILIELQYSVQHSRVYPEPIQIVVYDDLEGAGSAYDKLAMAYETAKEVAQSQDALKELQNRGKAAVEGIENQEEFGVKLKKGALDMFGALQDTVGAIGGDVLAKKRMGAIVNGRRVMGRAHVHFNNILKPPHSKGITPMWIKLRGGVGGSNHSGDILVGFEMLKPKYASRAYCNDPILPKKATPPGARQCVISVAVAGLRGVVVPEGYSALDKPRLEIAMAKFRKQDTSEKDDKGDKAGEEVEEENQANEQAAAKAKPKAKGKAKEKGKEKEDVGTEKIRFTRKPPEGQEVNKDDYNRKWTTQGVSGWEFLRVVHLPALIPNVAVWEPDLKIRLLDEKDRLVAEGRASIADRLPWDNTQGKRTRALRSVQSLDDWPPDPDLEEDGGVPVSDEDDDANYKTVEFGEEPLQMRFNGSDAKLFPPVLEALAKSSAARRAGVKAGDWLVGYTRPREKEKPTGHWSQAQAAAFLQSMEEERVRPLTLRFRRKGRDEVSVRLAESSQKTMLDFENDESVRPPKILKDNTKDGWWTKQGVKKGWRIVDINGFDCRALHGTHDFFKKLLGMRPIIVTCRDAKPANASAERELQLRAKVMLSGVPSSYVKALEHKLRHTDATLDGTLVPRCSPILPPVGDSKAMNMWPSRDGCLDVQGKPVPVATGDVDGSDERSRPTVEGRLEDSMTKPEFEAIPLFNGNYKVGVVKLAYTVKNPVPFDINWVSNPKHNQDKWEKEIFDEKRLRRRFKVGQPAKLRVRTYITRGISVSGALQGVGNPFLYFSYGSDTVKLEGRRKMNTSEPRFFTTEERDIQLPDQALFEVGLYDWQQYGEPLLIGKTLIDLEDRWFTEDYQEYMKKHQVPIEYRPILSGDAGSLCKGSLEMWVELLDSQEAAEVRKSPLFQPPPVEVEMRVIVWGVRNMSLRMCVDEFGDERGRVDVLARCALSCSAFLGPQPDAQETDIHYGSEGEAEFNWRFVYSKIAVTKGVPLQCHLQLSLWEHFSLKRPVLLCENLMDMKNYCTRVARTRDVFEIESEVPLTNRMLTKLLQAEAEEKQWDSVPNEGGDSSSE</sequence>
<gene>
    <name evidence="8" type="ORF">PCOR1329_LOCUS5529</name>
</gene>
<dbReference type="InterPro" id="IPR000008">
    <property type="entry name" value="C2_dom"/>
</dbReference>
<feature type="compositionally biased region" description="Acidic residues" evidence="6">
    <location>
        <begin position="931"/>
        <end position="951"/>
    </location>
</feature>
<feature type="domain" description="C2" evidence="7">
    <location>
        <begin position="1281"/>
        <end position="1403"/>
    </location>
</feature>
<keyword evidence="5" id="KW-0472">Membrane</keyword>
<dbReference type="CDD" id="cd00030">
    <property type="entry name" value="C2"/>
    <property type="match status" value="1"/>
</dbReference>
<evidence type="ECO:0000256" key="1">
    <source>
        <dbReference type="ARBA" id="ARBA00004167"/>
    </source>
</evidence>